<dbReference type="SUPFAM" id="SSF117281">
    <property type="entry name" value="Kelch motif"/>
    <property type="match status" value="1"/>
</dbReference>
<feature type="domain" description="BTB" evidence="4">
    <location>
        <begin position="104"/>
        <end position="171"/>
    </location>
</feature>
<dbReference type="SUPFAM" id="SSF54695">
    <property type="entry name" value="POZ domain"/>
    <property type="match status" value="1"/>
</dbReference>
<keyword evidence="6" id="KW-1185">Reference proteome</keyword>
<feature type="region of interest" description="Disordered" evidence="3">
    <location>
        <begin position="14"/>
        <end position="55"/>
    </location>
</feature>
<dbReference type="PROSITE" id="PS50097">
    <property type="entry name" value="BTB"/>
    <property type="match status" value="1"/>
</dbReference>
<dbReference type="EMBL" id="RJVU01049572">
    <property type="protein sequence ID" value="ROL42687.1"/>
    <property type="molecule type" value="Genomic_DNA"/>
</dbReference>
<dbReference type="Gene3D" id="1.25.40.420">
    <property type="match status" value="1"/>
</dbReference>
<dbReference type="InterPro" id="IPR017096">
    <property type="entry name" value="BTB-kelch_protein"/>
</dbReference>
<dbReference type="Pfam" id="PF01344">
    <property type="entry name" value="Kelch_1"/>
    <property type="match status" value="2"/>
</dbReference>
<dbReference type="Gene3D" id="3.30.710.10">
    <property type="entry name" value="Potassium Channel Kv1.1, Chain A"/>
    <property type="match status" value="1"/>
</dbReference>
<evidence type="ECO:0000256" key="2">
    <source>
        <dbReference type="ARBA" id="ARBA00022737"/>
    </source>
</evidence>
<reference evidence="5 6" key="1">
    <citation type="submission" date="2018-10" db="EMBL/GenBank/DDBJ databases">
        <title>Genome assembly for a Yunnan-Guizhou Plateau 3E fish, Anabarilius grahami (Regan), and its evolutionary and genetic applications.</title>
        <authorList>
            <person name="Jiang W."/>
        </authorList>
    </citation>
    <scope>NUCLEOTIDE SEQUENCE [LARGE SCALE GENOMIC DNA]</scope>
    <source>
        <strain evidence="5">AG-KIZ</strain>
        <tissue evidence="5">Muscle</tissue>
    </source>
</reference>
<dbReference type="InterPro" id="IPR011333">
    <property type="entry name" value="SKP1/BTB/POZ_sf"/>
</dbReference>
<sequence>MSKQPSTNVKALQANLNIPMGALRPGAGHPVKRREDTVDTEEASPVTPEEKKPLPGAVKLPGPAVNLSEIQNVKMMNYYLMLSSSHGEGVLSRYQSLRLEGRMCDVVLEAEGVEFPAHRTLLACSSDYFWSMFQDYTLESGSHTISLPALSSLGLEQILDFIYTSWISLSPSTLEVTLQAACYLQITHAVDLCTHYISESIAPDNCCFFANIAACYGLSEAFNDSNSFIARNMCRIIASEEYKAELMELNLDSLKEVLVAEEMPGVKETELLQLVLDWLECNPQSALQSNALLSRIRFGLVPPEELSQLSALKPALRTPFIHSVVQKALNYHFQGSLQPLLQSVHTSLRATNKILLVGGGPEANRPQNQILTYEPHSKKFQPLSASLPNKIQHQGVCVVGNFLFVLGGEVVQVDEENEKSAVMTVTDQVWRYDPRFEQWEEMEPLLQKRAQFACCVIEGVIFAIGGWGQRGEPALSSVERYNMNEGCWRSGVSLPYSVHGHACATIETGIFISGGIHINNSESSKEVLFLNSVEVDAWQRRCNMSIARFGHQMATVRGRIYTFLGMYEPFCDIERYSPEQDQWTRLKPLLNDRFCYGLTATGGKRVLMFGGRKWQEGQEVCTTNVLEYDTEYDAWREVCKLPRPLCGIQCAIMTLQDPPET</sequence>
<dbReference type="SMART" id="SM00612">
    <property type="entry name" value="Kelch"/>
    <property type="match status" value="6"/>
</dbReference>
<evidence type="ECO:0000313" key="6">
    <source>
        <dbReference type="Proteomes" id="UP000281406"/>
    </source>
</evidence>
<evidence type="ECO:0000313" key="5">
    <source>
        <dbReference type="EMBL" id="ROL42687.1"/>
    </source>
</evidence>
<name>A0A3N0Y953_ANAGA</name>
<accession>A0A3N0Y953</accession>
<dbReference type="PIRSF" id="PIRSF037037">
    <property type="entry name" value="Kelch-like_protein_gigaxonin"/>
    <property type="match status" value="1"/>
</dbReference>
<dbReference type="Proteomes" id="UP000281406">
    <property type="component" value="Unassembled WGS sequence"/>
</dbReference>
<comment type="caution">
    <text evidence="5">The sequence shown here is derived from an EMBL/GenBank/DDBJ whole genome shotgun (WGS) entry which is preliminary data.</text>
</comment>
<dbReference type="InterPro" id="IPR015915">
    <property type="entry name" value="Kelch-typ_b-propeller"/>
</dbReference>
<dbReference type="InterPro" id="IPR000210">
    <property type="entry name" value="BTB/POZ_dom"/>
</dbReference>
<dbReference type="SMART" id="SM00225">
    <property type="entry name" value="BTB"/>
    <property type="match status" value="1"/>
</dbReference>
<dbReference type="Pfam" id="PF15355">
    <property type="entry name" value="Chisel"/>
    <property type="match status" value="1"/>
</dbReference>
<evidence type="ECO:0000256" key="3">
    <source>
        <dbReference type="SAM" id="MobiDB-lite"/>
    </source>
</evidence>
<dbReference type="InterPro" id="IPR006652">
    <property type="entry name" value="Kelch_1"/>
</dbReference>
<protein>
    <submittedName>
        <fullName evidence="5">Kelch-like protein 34</fullName>
    </submittedName>
</protein>
<dbReference type="AlphaFoldDB" id="A0A3N0Y953"/>
<dbReference type="CDD" id="cd18473">
    <property type="entry name" value="BACK_KLHL34"/>
    <property type="match status" value="1"/>
</dbReference>
<keyword evidence="1" id="KW-0880">Kelch repeat</keyword>
<dbReference type="Pfam" id="PF00651">
    <property type="entry name" value="BTB"/>
    <property type="match status" value="1"/>
</dbReference>
<keyword evidence="2" id="KW-0677">Repeat</keyword>
<organism evidence="5 6">
    <name type="scientific">Anabarilius grahami</name>
    <name type="common">Kanglang fish</name>
    <name type="synonym">Barilius grahami</name>
    <dbReference type="NCBI Taxonomy" id="495550"/>
    <lineage>
        <taxon>Eukaryota</taxon>
        <taxon>Metazoa</taxon>
        <taxon>Chordata</taxon>
        <taxon>Craniata</taxon>
        <taxon>Vertebrata</taxon>
        <taxon>Euteleostomi</taxon>
        <taxon>Actinopterygii</taxon>
        <taxon>Neopterygii</taxon>
        <taxon>Teleostei</taxon>
        <taxon>Ostariophysi</taxon>
        <taxon>Cypriniformes</taxon>
        <taxon>Xenocyprididae</taxon>
        <taxon>Xenocypridinae</taxon>
        <taxon>Xenocypridinae incertae sedis</taxon>
        <taxon>Anabarilius</taxon>
    </lineage>
</organism>
<dbReference type="InterPro" id="IPR011705">
    <property type="entry name" value="BACK"/>
</dbReference>
<evidence type="ECO:0000259" key="4">
    <source>
        <dbReference type="PROSITE" id="PS50097"/>
    </source>
</evidence>
<dbReference type="Gene3D" id="2.120.10.80">
    <property type="entry name" value="Kelch-type beta propeller"/>
    <property type="match status" value="1"/>
</dbReference>
<evidence type="ECO:0000256" key="1">
    <source>
        <dbReference type="ARBA" id="ARBA00022441"/>
    </source>
</evidence>
<dbReference type="SMART" id="SM00875">
    <property type="entry name" value="BACK"/>
    <property type="match status" value="1"/>
</dbReference>
<dbReference type="InterPro" id="IPR029268">
    <property type="entry name" value="Chisel"/>
</dbReference>
<gene>
    <name evidence="5" type="ORF">DPX16_14094</name>
</gene>
<dbReference type="OrthoDB" id="10027872at2759"/>
<dbReference type="PANTHER" id="PTHR45632">
    <property type="entry name" value="LD33804P"/>
    <property type="match status" value="1"/>
</dbReference>
<proteinExistence type="predicted"/>
<dbReference type="Pfam" id="PF07707">
    <property type="entry name" value="BACK"/>
    <property type="match status" value="1"/>
</dbReference>
<dbReference type="PANTHER" id="PTHR45632:SF8">
    <property type="entry name" value="KELCH-LIKE PROTEIN 34"/>
    <property type="match status" value="1"/>
</dbReference>